<dbReference type="OrthoDB" id="676979at2759"/>
<evidence type="ECO:0000313" key="3">
    <source>
        <dbReference type="Proteomes" id="UP000230233"/>
    </source>
</evidence>
<dbReference type="InterPro" id="IPR056845">
    <property type="entry name" value="LRR_Zer-1"/>
</dbReference>
<name>A0A2G5UYI5_9PELO</name>
<dbReference type="Gene3D" id="3.80.10.10">
    <property type="entry name" value="Ribonuclease Inhibitor"/>
    <property type="match status" value="1"/>
</dbReference>
<reference evidence="3" key="1">
    <citation type="submission" date="2017-10" db="EMBL/GenBank/DDBJ databases">
        <title>Rapid genome shrinkage in a self-fertile nematode reveals novel sperm competition proteins.</title>
        <authorList>
            <person name="Yin D."/>
            <person name="Schwarz E.M."/>
            <person name="Thomas C.G."/>
            <person name="Felde R.L."/>
            <person name="Korf I.F."/>
            <person name="Cutter A.D."/>
            <person name="Schartner C.M."/>
            <person name="Ralston E.J."/>
            <person name="Meyer B.J."/>
            <person name="Haag E.S."/>
        </authorList>
    </citation>
    <scope>NUCLEOTIDE SEQUENCE [LARGE SCALE GENOMIC DNA]</scope>
    <source>
        <strain evidence="3">JU1422</strain>
    </source>
</reference>
<dbReference type="Proteomes" id="UP000230233">
    <property type="component" value="Chromosome II"/>
</dbReference>
<gene>
    <name evidence="2" type="primary">Cnig_chr_II.g4894</name>
    <name evidence="2" type="ORF">B9Z55_004894</name>
</gene>
<evidence type="ECO:0000259" key="1">
    <source>
        <dbReference type="Pfam" id="PF25013"/>
    </source>
</evidence>
<dbReference type="InterPro" id="IPR032675">
    <property type="entry name" value="LRR_dom_sf"/>
</dbReference>
<dbReference type="Pfam" id="PF25013">
    <property type="entry name" value="LRR_Zer-1"/>
    <property type="match status" value="1"/>
</dbReference>
<dbReference type="GO" id="GO:0031462">
    <property type="term" value="C:Cul2-RING ubiquitin ligase complex"/>
    <property type="evidence" value="ECO:0007669"/>
    <property type="project" value="TreeGrafter"/>
</dbReference>
<dbReference type="SUPFAM" id="SSF52047">
    <property type="entry name" value="RNI-like"/>
    <property type="match status" value="1"/>
</dbReference>
<keyword evidence="3" id="KW-1185">Reference proteome</keyword>
<proteinExistence type="predicted"/>
<dbReference type="AlphaFoldDB" id="A0A2G5UYI5"/>
<evidence type="ECO:0000313" key="2">
    <source>
        <dbReference type="EMBL" id="PIC44569.1"/>
    </source>
</evidence>
<protein>
    <recommendedName>
        <fullName evidence="1">Zer-1-like leucine-rich repeats region domain-containing protein</fullName>
    </recommendedName>
</protein>
<comment type="caution">
    <text evidence="2">The sequence shown here is derived from an EMBL/GenBank/DDBJ whole genome shotgun (WGS) entry which is preliminary data.</text>
</comment>
<dbReference type="InterPro" id="IPR051341">
    <property type="entry name" value="Zyg-11_UBL_adapter"/>
</dbReference>
<organism evidence="2 3">
    <name type="scientific">Caenorhabditis nigoni</name>
    <dbReference type="NCBI Taxonomy" id="1611254"/>
    <lineage>
        <taxon>Eukaryota</taxon>
        <taxon>Metazoa</taxon>
        <taxon>Ecdysozoa</taxon>
        <taxon>Nematoda</taxon>
        <taxon>Chromadorea</taxon>
        <taxon>Rhabditida</taxon>
        <taxon>Rhabditina</taxon>
        <taxon>Rhabditomorpha</taxon>
        <taxon>Rhabditoidea</taxon>
        <taxon>Rhabditidae</taxon>
        <taxon>Peloderinae</taxon>
        <taxon>Caenorhabditis</taxon>
    </lineage>
</organism>
<accession>A0A2G5UYI5</accession>
<dbReference type="PANTHER" id="PTHR12904:SF28">
    <property type="entry name" value="ATP SYNTHASE SUBUNIT ALPHA-RELATED"/>
    <property type="match status" value="1"/>
</dbReference>
<dbReference type="EMBL" id="PDUG01000002">
    <property type="protein sequence ID" value="PIC44569.1"/>
    <property type="molecule type" value="Genomic_DNA"/>
</dbReference>
<feature type="domain" description="Zer-1-like leucine-rich repeats region" evidence="1">
    <location>
        <begin position="158"/>
        <end position="260"/>
    </location>
</feature>
<sequence length="594" mass="68677">MSPPTLFQLAVKSLAQGIHEGKIPFDFNLDTKSSNAVFRELLKWDPKHFEKLKTHRNQLSKLTELDLRKCEIDKEGVLNLKNFKLHSLEFGILYRLKTKFPHAMNPNRIDIVCLLETVLNINSQKMIVHLGFHDMEECMNGWEENYKEFNEQCHFSKLCNSFPNLRILDISYANGLSTLKGIKNIKSLQKLVMRDVRLDDRDGYKELSELKNLRVLDVSSGRRRNPIVGFRSLLESKVRIENLEFLDCSMTYVQEHELREFVEHHKALKTVVAISTACDNLSIPTIDLLNFVSPTSFGKCLKYAITNERDNLAVKCMKGISATLNTNYEQLNESEISEFLKILCYVLREAKDEETKHEAISCFASSDFFGTERFFSSCSLEIPGIVELVFKTWDNLKRPNRKFVAHRCVVSLFQRIVNFLRFGRILQNGLLSFIMDKTSSMYITETFTPYGDLYKDILMRANRFMSVDQYAAMCNNTTVIEGLFKLSHNLIQWNLSSHQQIMKLIVSYMNQASEDTLKFLVSNGQIVENCIEQIMMISQFPTKDSQNHLLHLLLVFSSVMSDEQLKKCYGGETVFSLLLIQHVEKPMSTNFQIN</sequence>
<dbReference type="PANTHER" id="PTHR12904">
    <property type="match status" value="1"/>
</dbReference>